<evidence type="ECO:0000256" key="4">
    <source>
        <dbReference type="ARBA" id="ARBA00023014"/>
    </source>
</evidence>
<evidence type="ECO:0000256" key="2">
    <source>
        <dbReference type="ARBA" id="ARBA00022723"/>
    </source>
</evidence>
<keyword evidence="2" id="KW-0479">Metal-binding</keyword>
<reference evidence="7" key="1">
    <citation type="journal article" date="2019" name="Int. J. Syst. Evol. Microbiol.">
        <title>The Global Catalogue of Microorganisms (GCM) 10K type strain sequencing project: providing services to taxonomists for standard genome sequencing and annotation.</title>
        <authorList>
            <consortium name="The Broad Institute Genomics Platform"/>
            <consortium name="The Broad Institute Genome Sequencing Center for Infectious Disease"/>
            <person name="Wu L."/>
            <person name="Ma J."/>
        </authorList>
    </citation>
    <scope>NUCLEOTIDE SEQUENCE [LARGE SCALE GENOMIC DNA]</scope>
    <source>
        <strain evidence="7">KCTC 23917</strain>
    </source>
</reference>
<dbReference type="PROSITE" id="PS00198">
    <property type="entry name" value="4FE4S_FER_1"/>
    <property type="match status" value="1"/>
</dbReference>
<gene>
    <name evidence="6" type="ORF">GCM10010946_34810</name>
</gene>
<feature type="domain" description="4Fe-4S ferredoxin-type" evidence="5">
    <location>
        <begin position="63"/>
        <end position="92"/>
    </location>
</feature>
<dbReference type="Gene3D" id="3.30.70.20">
    <property type="match status" value="1"/>
</dbReference>
<evidence type="ECO:0000256" key="3">
    <source>
        <dbReference type="ARBA" id="ARBA00023004"/>
    </source>
</evidence>
<dbReference type="PANTHER" id="PTHR43687">
    <property type="entry name" value="ADENYLYLSULFATE REDUCTASE, BETA SUBUNIT"/>
    <property type="match status" value="1"/>
</dbReference>
<keyword evidence="7" id="KW-1185">Reference proteome</keyword>
<keyword evidence="3" id="KW-0408">Iron</keyword>
<dbReference type="InterPro" id="IPR017900">
    <property type="entry name" value="4Fe4S_Fe_S_CS"/>
</dbReference>
<evidence type="ECO:0000313" key="7">
    <source>
        <dbReference type="Proteomes" id="UP000653343"/>
    </source>
</evidence>
<evidence type="ECO:0000256" key="1">
    <source>
        <dbReference type="ARBA" id="ARBA00022485"/>
    </source>
</evidence>
<dbReference type="PROSITE" id="PS51379">
    <property type="entry name" value="4FE4S_FER_2"/>
    <property type="match status" value="2"/>
</dbReference>
<dbReference type="EMBL" id="BMYU01000012">
    <property type="protein sequence ID" value="GGX53257.1"/>
    <property type="molecule type" value="Genomic_DNA"/>
</dbReference>
<dbReference type="PANTHER" id="PTHR43687:SF1">
    <property type="entry name" value="FERREDOXIN III"/>
    <property type="match status" value="1"/>
</dbReference>
<dbReference type="Pfam" id="PF00037">
    <property type="entry name" value="Fer4"/>
    <property type="match status" value="1"/>
</dbReference>
<dbReference type="RefSeq" id="WP_189358821.1">
    <property type="nucleotide sequence ID" value="NZ_BMYU01000012.1"/>
</dbReference>
<dbReference type="Proteomes" id="UP000653343">
    <property type="component" value="Unassembled WGS sequence"/>
</dbReference>
<organism evidence="6 7">
    <name type="scientific">Undibacterium squillarum</name>
    <dbReference type="NCBI Taxonomy" id="1131567"/>
    <lineage>
        <taxon>Bacteria</taxon>
        <taxon>Pseudomonadati</taxon>
        <taxon>Pseudomonadota</taxon>
        <taxon>Betaproteobacteria</taxon>
        <taxon>Burkholderiales</taxon>
        <taxon>Oxalobacteraceae</taxon>
        <taxon>Undibacterium</taxon>
    </lineage>
</organism>
<dbReference type="SUPFAM" id="SSF54862">
    <property type="entry name" value="4Fe-4S ferredoxins"/>
    <property type="match status" value="1"/>
</dbReference>
<dbReference type="Pfam" id="PF12837">
    <property type="entry name" value="Fer4_6"/>
    <property type="match status" value="1"/>
</dbReference>
<evidence type="ECO:0000259" key="5">
    <source>
        <dbReference type="PROSITE" id="PS51379"/>
    </source>
</evidence>
<feature type="domain" description="4Fe-4S ferredoxin-type" evidence="5">
    <location>
        <begin position="11"/>
        <end position="40"/>
    </location>
</feature>
<comment type="caution">
    <text evidence="6">The sequence shown here is derived from an EMBL/GenBank/DDBJ whole genome shotgun (WGS) entry which is preliminary data.</text>
</comment>
<dbReference type="InterPro" id="IPR017896">
    <property type="entry name" value="4Fe4S_Fe-S-bd"/>
</dbReference>
<proteinExistence type="predicted"/>
<protein>
    <recommendedName>
        <fullName evidence="5">4Fe-4S ferredoxin-type domain-containing protein</fullName>
    </recommendedName>
</protein>
<accession>A0ABQ2Y379</accession>
<sequence length="96" mass="10488">MNTCKQAPGEFIPKINRERCEGKGPCVPVCPYQVLEVRTLPPDQRAGLSLKGKLKGFVHRWQQAIVVQADLCQACGLCVTACPEKAITLIRRPAGS</sequence>
<name>A0ABQ2Y379_9BURK</name>
<evidence type="ECO:0000313" key="6">
    <source>
        <dbReference type="EMBL" id="GGX53257.1"/>
    </source>
</evidence>
<keyword evidence="1" id="KW-0004">4Fe-4S</keyword>
<keyword evidence="4" id="KW-0411">Iron-sulfur</keyword>
<dbReference type="InterPro" id="IPR050572">
    <property type="entry name" value="Fe-S_Ferredoxin"/>
</dbReference>